<gene>
    <name evidence="2" type="ORF">J2S55_006663</name>
</gene>
<feature type="compositionally biased region" description="Basic and acidic residues" evidence="1">
    <location>
        <begin position="39"/>
        <end position="48"/>
    </location>
</feature>
<name>A0ABT9REY9_9ACTN</name>
<evidence type="ECO:0000313" key="3">
    <source>
        <dbReference type="Proteomes" id="UP001230426"/>
    </source>
</evidence>
<sequence length="48" mass="4721">MSETGEGAVEAAGRLRPRPGPADGLTAGSARITGAAERAGTHAEKSTT</sequence>
<dbReference type="Proteomes" id="UP001230426">
    <property type="component" value="Unassembled WGS sequence"/>
</dbReference>
<protein>
    <submittedName>
        <fullName evidence="2">Uncharacterized protein</fullName>
    </submittedName>
</protein>
<keyword evidence="3" id="KW-1185">Reference proteome</keyword>
<comment type="caution">
    <text evidence="2">The sequence shown here is derived from an EMBL/GenBank/DDBJ whole genome shotgun (WGS) entry which is preliminary data.</text>
</comment>
<evidence type="ECO:0000313" key="2">
    <source>
        <dbReference type="EMBL" id="MDP9867397.1"/>
    </source>
</evidence>
<feature type="region of interest" description="Disordered" evidence="1">
    <location>
        <begin position="1"/>
        <end position="48"/>
    </location>
</feature>
<dbReference type="EMBL" id="JAUSRB010000002">
    <property type="protein sequence ID" value="MDP9867397.1"/>
    <property type="molecule type" value="Genomic_DNA"/>
</dbReference>
<reference evidence="2 3" key="1">
    <citation type="submission" date="2023-07" db="EMBL/GenBank/DDBJ databases">
        <title>Sequencing the genomes of 1000 actinobacteria strains.</title>
        <authorList>
            <person name="Klenk H.-P."/>
        </authorList>
    </citation>
    <scope>NUCLEOTIDE SEQUENCE [LARGE SCALE GENOMIC DNA]</scope>
    <source>
        <strain evidence="2 3">DSM 44109</strain>
    </source>
</reference>
<proteinExistence type="predicted"/>
<organism evidence="2 3">
    <name type="scientific">Streptosporangium brasiliense</name>
    <dbReference type="NCBI Taxonomy" id="47480"/>
    <lineage>
        <taxon>Bacteria</taxon>
        <taxon>Bacillati</taxon>
        <taxon>Actinomycetota</taxon>
        <taxon>Actinomycetes</taxon>
        <taxon>Streptosporangiales</taxon>
        <taxon>Streptosporangiaceae</taxon>
        <taxon>Streptosporangium</taxon>
    </lineage>
</organism>
<accession>A0ABT9REY9</accession>
<evidence type="ECO:0000256" key="1">
    <source>
        <dbReference type="SAM" id="MobiDB-lite"/>
    </source>
</evidence>